<dbReference type="SMART" id="SM00448">
    <property type="entry name" value="REC"/>
    <property type="match status" value="1"/>
</dbReference>
<dbReference type="PROSITE" id="PS00622">
    <property type="entry name" value="HTH_LUXR_1"/>
    <property type="match status" value="1"/>
</dbReference>
<proteinExistence type="predicted"/>
<dbReference type="PROSITE" id="PS50043">
    <property type="entry name" value="HTH_LUXR_2"/>
    <property type="match status" value="1"/>
</dbReference>
<dbReference type="SUPFAM" id="SSF52172">
    <property type="entry name" value="CheY-like"/>
    <property type="match status" value="1"/>
</dbReference>
<keyword evidence="9" id="KW-1185">Reference proteome</keyword>
<dbReference type="InterPro" id="IPR001789">
    <property type="entry name" value="Sig_transdc_resp-reg_receiver"/>
</dbReference>
<dbReference type="InterPro" id="IPR016032">
    <property type="entry name" value="Sig_transdc_resp-reg_C-effctor"/>
</dbReference>
<evidence type="ECO:0000313" key="9">
    <source>
        <dbReference type="Proteomes" id="UP000294513"/>
    </source>
</evidence>
<dbReference type="PANTHER" id="PTHR43214">
    <property type="entry name" value="TWO-COMPONENT RESPONSE REGULATOR"/>
    <property type="match status" value="1"/>
</dbReference>
<dbReference type="RefSeq" id="WP_131903328.1">
    <property type="nucleotide sequence ID" value="NZ_SMKU01000505.1"/>
</dbReference>
<reference evidence="8 9" key="1">
    <citation type="submission" date="2019-03" db="EMBL/GenBank/DDBJ databases">
        <title>Draft genome sequences of novel Actinobacteria.</title>
        <authorList>
            <person name="Sahin N."/>
            <person name="Ay H."/>
            <person name="Saygin H."/>
        </authorList>
    </citation>
    <scope>NUCLEOTIDE SEQUENCE [LARGE SCALE GENOMIC DNA]</scope>
    <source>
        <strain evidence="8 9">H3C3</strain>
    </source>
</reference>
<evidence type="ECO:0000259" key="6">
    <source>
        <dbReference type="PROSITE" id="PS50043"/>
    </source>
</evidence>
<dbReference type="PROSITE" id="PS50110">
    <property type="entry name" value="RESPONSE_REGULATORY"/>
    <property type="match status" value="1"/>
</dbReference>
<dbReference type="InterPro" id="IPR011006">
    <property type="entry name" value="CheY-like_superfamily"/>
</dbReference>
<dbReference type="SUPFAM" id="SSF46894">
    <property type="entry name" value="C-terminal effector domain of the bipartite response regulators"/>
    <property type="match status" value="1"/>
</dbReference>
<dbReference type="AlphaFoldDB" id="A0A4R4ZYB0"/>
<keyword evidence="2" id="KW-0805">Transcription regulation</keyword>
<dbReference type="GO" id="GO:0003677">
    <property type="term" value="F:DNA binding"/>
    <property type="evidence" value="ECO:0007669"/>
    <property type="project" value="UniProtKB-KW"/>
</dbReference>
<dbReference type="PANTHER" id="PTHR43214:SF24">
    <property type="entry name" value="TRANSCRIPTIONAL REGULATORY PROTEIN NARL-RELATED"/>
    <property type="match status" value="1"/>
</dbReference>
<comment type="caution">
    <text evidence="8">The sequence shown here is derived from an EMBL/GenBank/DDBJ whole genome shotgun (WGS) entry which is preliminary data.</text>
</comment>
<evidence type="ECO:0000259" key="7">
    <source>
        <dbReference type="PROSITE" id="PS50110"/>
    </source>
</evidence>
<dbReference type="InterPro" id="IPR058245">
    <property type="entry name" value="NreC/VraR/RcsB-like_REC"/>
</dbReference>
<dbReference type="Gene3D" id="3.40.50.2300">
    <property type="match status" value="1"/>
</dbReference>
<dbReference type="EMBL" id="SMKU01000505">
    <property type="protein sequence ID" value="TDD63149.1"/>
    <property type="molecule type" value="Genomic_DNA"/>
</dbReference>
<dbReference type="GO" id="GO:0000160">
    <property type="term" value="P:phosphorelay signal transduction system"/>
    <property type="evidence" value="ECO:0007669"/>
    <property type="project" value="InterPro"/>
</dbReference>
<evidence type="ECO:0000256" key="3">
    <source>
        <dbReference type="ARBA" id="ARBA00023125"/>
    </source>
</evidence>
<dbReference type="Pfam" id="PF00072">
    <property type="entry name" value="Response_reg"/>
    <property type="match status" value="1"/>
</dbReference>
<dbReference type="SMART" id="SM00421">
    <property type="entry name" value="HTH_LUXR"/>
    <property type="match status" value="1"/>
</dbReference>
<feature type="domain" description="HTH luxR-type" evidence="6">
    <location>
        <begin position="153"/>
        <end position="218"/>
    </location>
</feature>
<dbReference type="OrthoDB" id="9808843at2"/>
<evidence type="ECO:0000256" key="5">
    <source>
        <dbReference type="PROSITE-ProRule" id="PRU00169"/>
    </source>
</evidence>
<feature type="modified residue" description="4-aspartylphosphate" evidence="5">
    <location>
        <position position="59"/>
    </location>
</feature>
<keyword evidence="1 5" id="KW-0597">Phosphoprotein</keyword>
<name>A0A4R4ZYB0_9ACTN</name>
<dbReference type="InterPro" id="IPR039420">
    <property type="entry name" value="WalR-like"/>
</dbReference>
<dbReference type="PRINTS" id="PR00038">
    <property type="entry name" value="HTHLUXR"/>
</dbReference>
<feature type="domain" description="Response regulatory" evidence="7">
    <location>
        <begin position="8"/>
        <end position="123"/>
    </location>
</feature>
<dbReference type="Pfam" id="PF00196">
    <property type="entry name" value="GerE"/>
    <property type="match status" value="1"/>
</dbReference>
<dbReference type="InterPro" id="IPR000792">
    <property type="entry name" value="Tscrpt_reg_LuxR_C"/>
</dbReference>
<evidence type="ECO:0000313" key="8">
    <source>
        <dbReference type="EMBL" id="TDD63149.1"/>
    </source>
</evidence>
<gene>
    <name evidence="8" type="ORF">E1298_44060</name>
</gene>
<protein>
    <submittedName>
        <fullName evidence="8">Response regulator transcription factor</fullName>
    </submittedName>
</protein>
<accession>A0A4R4ZYB0</accession>
<dbReference type="Proteomes" id="UP000294513">
    <property type="component" value="Unassembled WGS sequence"/>
</dbReference>
<sequence>MADETVLRVLVADDQDLFRAAFSMILDAQPDMAVVGEAADGAAAVRAAGELRPDVVVMDVRMPGMNGIEATQRICAALPVKVLVLTMFDLDEYVYDALRAGAGGFLLKDIRRDELAQAVRIVAAGDSLLAPAVTRRLVEDLVRRPGHGVVPRLAAQLRDLTEREAEILRQIARGRANAEIAGELYVSENTVKTHVSHVLGKLGLRDRVQAVVFAYESGLIVPGSPHD</sequence>
<dbReference type="GO" id="GO:0006355">
    <property type="term" value="P:regulation of DNA-templated transcription"/>
    <property type="evidence" value="ECO:0007669"/>
    <property type="project" value="InterPro"/>
</dbReference>
<dbReference type="CDD" id="cd17535">
    <property type="entry name" value="REC_NarL-like"/>
    <property type="match status" value="1"/>
</dbReference>
<dbReference type="CDD" id="cd06170">
    <property type="entry name" value="LuxR_C_like"/>
    <property type="match status" value="1"/>
</dbReference>
<keyword evidence="3" id="KW-0238">DNA-binding</keyword>
<evidence type="ECO:0000256" key="1">
    <source>
        <dbReference type="ARBA" id="ARBA00022553"/>
    </source>
</evidence>
<organism evidence="8 9">
    <name type="scientific">Actinomadura rubrisoli</name>
    <dbReference type="NCBI Taxonomy" id="2530368"/>
    <lineage>
        <taxon>Bacteria</taxon>
        <taxon>Bacillati</taxon>
        <taxon>Actinomycetota</taxon>
        <taxon>Actinomycetes</taxon>
        <taxon>Streptosporangiales</taxon>
        <taxon>Thermomonosporaceae</taxon>
        <taxon>Actinomadura</taxon>
    </lineage>
</organism>
<keyword evidence="4" id="KW-0804">Transcription</keyword>
<evidence type="ECO:0000256" key="2">
    <source>
        <dbReference type="ARBA" id="ARBA00023015"/>
    </source>
</evidence>
<evidence type="ECO:0000256" key="4">
    <source>
        <dbReference type="ARBA" id="ARBA00023163"/>
    </source>
</evidence>